<dbReference type="Proteomes" id="UP000236290">
    <property type="component" value="Unassembled WGS sequence"/>
</dbReference>
<keyword evidence="2" id="KW-0597">Phosphoprotein</keyword>
<dbReference type="EMBL" id="MTYI01000118">
    <property type="protein sequence ID" value="PNP51820.1"/>
    <property type="molecule type" value="Genomic_DNA"/>
</dbReference>
<proteinExistence type="predicted"/>
<dbReference type="AlphaFoldDB" id="A0A2K0U217"/>
<name>A0A2K0U217_TRIHA</name>
<dbReference type="PANTHER" id="PTHR43439:SF2">
    <property type="entry name" value="ENZYME, PUTATIVE (JCVI)-RELATED"/>
    <property type="match status" value="1"/>
</dbReference>
<comment type="caution">
    <text evidence="4">The sequence shown here is derived from an EMBL/GenBank/DDBJ whole genome shotgun (WGS) entry which is preliminary data.</text>
</comment>
<organism evidence="4 5">
    <name type="scientific">Trichoderma harzianum</name>
    <name type="common">Hypocrea lixii</name>
    <dbReference type="NCBI Taxonomy" id="5544"/>
    <lineage>
        <taxon>Eukaryota</taxon>
        <taxon>Fungi</taxon>
        <taxon>Dikarya</taxon>
        <taxon>Ascomycota</taxon>
        <taxon>Pezizomycotina</taxon>
        <taxon>Sordariomycetes</taxon>
        <taxon>Hypocreomycetidae</taxon>
        <taxon>Hypocreales</taxon>
        <taxon>Hypocreaceae</taxon>
        <taxon>Trichoderma</taxon>
    </lineage>
</organism>
<evidence type="ECO:0000256" key="1">
    <source>
        <dbReference type="ARBA" id="ARBA00022450"/>
    </source>
</evidence>
<evidence type="ECO:0000313" key="5">
    <source>
        <dbReference type="Proteomes" id="UP000236290"/>
    </source>
</evidence>
<evidence type="ECO:0000256" key="2">
    <source>
        <dbReference type="ARBA" id="ARBA00022553"/>
    </source>
</evidence>
<dbReference type="Pfam" id="PF07993">
    <property type="entry name" value="NAD_binding_4"/>
    <property type="match status" value="1"/>
</dbReference>
<dbReference type="InterPro" id="IPR051414">
    <property type="entry name" value="Adenylate-forming_Reductase"/>
</dbReference>
<gene>
    <name evidence="4" type="ORF">THARTR1_07589</name>
</gene>
<keyword evidence="1" id="KW-0596">Phosphopantetheine</keyword>
<dbReference type="InterPro" id="IPR036291">
    <property type="entry name" value="NAD(P)-bd_dom_sf"/>
</dbReference>
<evidence type="ECO:0000313" key="4">
    <source>
        <dbReference type="EMBL" id="PNP51820.1"/>
    </source>
</evidence>
<dbReference type="InterPro" id="IPR013120">
    <property type="entry name" value="FAR_NAD-bd"/>
</dbReference>
<evidence type="ECO:0000259" key="3">
    <source>
        <dbReference type="Pfam" id="PF07993"/>
    </source>
</evidence>
<dbReference type="SUPFAM" id="SSF51735">
    <property type="entry name" value="NAD(P)-binding Rossmann-fold domains"/>
    <property type="match status" value="1"/>
</dbReference>
<dbReference type="PANTHER" id="PTHR43439">
    <property type="entry name" value="PHENYLACETATE-COENZYME A LIGASE"/>
    <property type="match status" value="1"/>
</dbReference>
<protein>
    <recommendedName>
        <fullName evidence="3">Thioester reductase (TE) domain-containing protein</fullName>
    </recommendedName>
</protein>
<feature type="domain" description="Thioester reductase (TE)" evidence="3">
    <location>
        <begin position="3"/>
        <end position="133"/>
    </location>
</feature>
<reference evidence="4 5" key="1">
    <citation type="submission" date="2017-02" db="EMBL/GenBank/DDBJ databases">
        <title>Genomes of Trichoderma spp. with biocontrol activity.</title>
        <authorList>
            <person name="Gardiner D."/>
            <person name="Kazan K."/>
            <person name="Vos C."/>
            <person name="Harvey P."/>
        </authorList>
    </citation>
    <scope>NUCLEOTIDE SEQUENCE [LARGE SCALE GENOMIC DNA]</scope>
    <source>
        <strain evidence="4 5">Tr1</strain>
    </source>
</reference>
<dbReference type="Gene3D" id="3.40.50.720">
    <property type="entry name" value="NAD(P)-binding Rossmann-like Domain"/>
    <property type="match status" value="1"/>
</dbReference>
<dbReference type="OrthoDB" id="329835at2759"/>
<sequence>MRNLLDLAREIALRNPKTRIGFQFVSSIGVVGYADTSAGPLIPEARVSIASVMPSGYTEGKWVCERMIDETLHRYPSLFRATVTRLGQISGSSRSGFWNPVEHFAFLVKSAQALRVWPDLSGRLQWLPVDRSAGVMVDLLQPENGGDAAAYPVYHIDNPVGQPWEEMSPVLAAALDIPSRNVIPYADWIMRVRRSPLSADENPAARIIDFLDSHFERMSCGGIILDTQKAKEHSATMAVQGSVSSDVARAYVASWKAMGFLK</sequence>
<accession>A0A2K0U217</accession>